<dbReference type="Proteomes" id="UP000279259">
    <property type="component" value="Unassembled WGS sequence"/>
</dbReference>
<name>A0A427YQG4_9TREE</name>
<protein>
    <recommendedName>
        <fullName evidence="3">Protein HRI1</fullName>
    </recommendedName>
</protein>
<evidence type="ECO:0000313" key="1">
    <source>
        <dbReference type="EMBL" id="RSH93332.1"/>
    </source>
</evidence>
<accession>A0A427YQG4</accession>
<reference evidence="1 2" key="1">
    <citation type="submission" date="2018-11" db="EMBL/GenBank/DDBJ databases">
        <title>Genome sequence of Saitozyma podzolica DSM 27192.</title>
        <authorList>
            <person name="Aliyu H."/>
            <person name="Gorte O."/>
            <person name="Ochsenreither K."/>
        </authorList>
    </citation>
    <scope>NUCLEOTIDE SEQUENCE [LARGE SCALE GENOMIC DNA]</scope>
    <source>
        <strain evidence="1 2">DSM 27192</strain>
    </source>
</reference>
<evidence type="ECO:0000313" key="2">
    <source>
        <dbReference type="Proteomes" id="UP000279259"/>
    </source>
</evidence>
<keyword evidence="2" id="KW-1185">Reference proteome</keyword>
<gene>
    <name evidence="1" type="ORF">EHS25_007686</name>
</gene>
<comment type="caution">
    <text evidence="1">The sequence shown here is derived from an EMBL/GenBank/DDBJ whole genome shotgun (WGS) entry which is preliminary data.</text>
</comment>
<proteinExistence type="predicted"/>
<dbReference type="AlphaFoldDB" id="A0A427YQG4"/>
<organism evidence="1 2">
    <name type="scientific">Saitozyma podzolica</name>
    <dbReference type="NCBI Taxonomy" id="1890683"/>
    <lineage>
        <taxon>Eukaryota</taxon>
        <taxon>Fungi</taxon>
        <taxon>Dikarya</taxon>
        <taxon>Basidiomycota</taxon>
        <taxon>Agaricomycotina</taxon>
        <taxon>Tremellomycetes</taxon>
        <taxon>Tremellales</taxon>
        <taxon>Trimorphomycetaceae</taxon>
        <taxon>Saitozyma</taxon>
    </lineage>
</organism>
<dbReference type="EMBL" id="RSCD01000004">
    <property type="protein sequence ID" value="RSH93332.1"/>
    <property type="molecule type" value="Genomic_DNA"/>
</dbReference>
<sequence>MSESTTQSVWLKRDPADTFLSGTSRTLFDYPVHATVHSHSDDDPSRCTEPYVLEPNEVDPDFAIVLQEETLADSDEFQGEVRVDDSPAVTSKYWYLDDISHIDFHSHDDAVRAFDESPCANITLTDNWKASGEYDNGTLPIVPAAEPILPEVADPSREIALTRDEYRPELWKSHWYFLGSSRFKTKDPSSSEFTGTVWITRQLHLEMDTTGAKSSAVPGPE</sequence>
<dbReference type="OrthoDB" id="10312161at2759"/>
<evidence type="ECO:0008006" key="3">
    <source>
        <dbReference type="Google" id="ProtNLM"/>
    </source>
</evidence>